<name>A0AAV4Q4D2_9ARAC</name>
<protein>
    <submittedName>
        <fullName evidence="1">Uncharacterized protein</fullName>
    </submittedName>
</protein>
<dbReference type="AlphaFoldDB" id="A0AAV4Q4D2"/>
<sequence>MLHLKQQRVIRGTHTVRLPFPNCLESALLFPIFSIPPRSGVSHNTFVYIRFVYVSRKFKILRNLKFVLLIFWKEVGHIKEPCLEDLITILTFLSTS</sequence>
<proteinExistence type="predicted"/>
<comment type="caution">
    <text evidence="1">The sequence shown here is derived from an EMBL/GenBank/DDBJ whole genome shotgun (WGS) entry which is preliminary data.</text>
</comment>
<evidence type="ECO:0000313" key="1">
    <source>
        <dbReference type="EMBL" id="GIY03329.1"/>
    </source>
</evidence>
<gene>
    <name evidence="1" type="ORF">CDAR_430731</name>
</gene>
<keyword evidence="2" id="KW-1185">Reference proteome</keyword>
<reference evidence="1 2" key="1">
    <citation type="submission" date="2021-06" db="EMBL/GenBank/DDBJ databases">
        <title>Caerostris darwini draft genome.</title>
        <authorList>
            <person name="Kono N."/>
            <person name="Arakawa K."/>
        </authorList>
    </citation>
    <scope>NUCLEOTIDE SEQUENCE [LARGE SCALE GENOMIC DNA]</scope>
</reference>
<dbReference type="EMBL" id="BPLQ01003792">
    <property type="protein sequence ID" value="GIY03329.1"/>
    <property type="molecule type" value="Genomic_DNA"/>
</dbReference>
<evidence type="ECO:0000313" key="2">
    <source>
        <dbReference type="Proteomes" id="UP001054837"/>
    </source>
</evidence>
<dbReference type="Proteomes" id="UP001054837">
    <property type="component" value="Unassembled WGS sequence"/>
</dbReference>
<accession>A0AAV4Q4D2</accession>
<organism evidence="1 2">
    <name type="scientific">Caerostris darwini</name>
    <dbReference type="NCBI Taxonomy" id="1538125"/>
    <lineage>
        <taxon>Eukaryota</taxon>
        <taxon>Metazoa</taxon>
        <taxon>Ecdysozoa</taxon>
        <taxon>Arthropoda</taxon>
        <taxon>Chelicerata</taxon>
        <taxon>Arachnida</taxon>
        <taxon>Araneae</taxon>
        <taxon>Araneomorphae</taxon>
        <taxon>Entelegynae</taxon>
        <taxon>Araneoidea</taxon>
        <taxon>Araneidae</taxon>
        <taxon>Caerostris</taxon>
    </lineage>
</organism>